<protein>
    <submittedName>
        <fullName evidence="1">Uncharacterized protein</fullName>
    </submittedName>
</protein>
<sequence>MGMKFPVDLLAGVSQSEVERSAHAYMNSLLYSDPDCPDQLRLSDSTQVTIDVSSVGFIPLYGSSDKQRILALFSPSDPLTAVALFLLDRWGRWTASCRQQTLNEMELWRAQEMSSEELPFLCHGEKDHAKILWSHGEAVGFYSVKPQGTVCHDNASTQIYPKSAFS</sequence>
<evidence type="ECO:0000313" key="2">
    <source>
        <dbReference type="Proteomes" id="UP000518266"/>
    </source>
</evidence>
<dbReference type="InterPro" id="IPR029625">
    <property type="entry name" value="FAM169"/>
</dbReference>
<organism evidence="1 2">
    <name type="scientific">Dissostichus mawsoni</name>
    <name type="common">Antarctic cod</name>
    <dbReference type="NCBI Taxonomy" id="36200"/>
    <lineage>
        <taxon>Eukaryota</taxon>
        <taxon>Metazoa</taxon>
        <taxon>Chordata</taxon>
        <taxon>Craniata</taxon>
        <taxon>Vertebrata</taxon>
        <taxon>Euteleostomi</taxon>
        <taxon>Actinopterygii</taxon>
        <taxon>Neopterygii</taxon>
        <taxon>Teleostei</taxon>
        <taxon>Neoteleostei</taxon>
        <taxon>Acanthomorphata</taxon>
        <taxon>Eupercaria</taxon>
        <taxon>Perciformes</taxon>
        <taxon>Notothenioidei</taxon>
        <taxon>Nototheniidae</taxon>
        <taxon>Dissostichus</taxon>
    </lineage>
</organism>
<name>A0A7J5YPU5_DISMA</name>
<dbReference type="OrthoDB" id="8954808at2759"/>
<proteinExistence type="predicted"/>
<keyword evidence="2" id="KW-1185">Reference proteome</keyword>
<dbReference type="PANTHER" id="PTHR22442:SF3">
    <property type="entry name" value="SOLUBLE LAMIN-ASSOCIATED PROTEIN OF 75 KDA"/>
    <property type="match status" value="1"/>
</dbReference>
<evidence type="ECO:0000313" key="1">
    <source>
        <dbReference type="EMBL" id="KAF3851594.1"/>
    </source>
</evidence>
<dbReference type="EMBL" id="JAAKFY010000010">
    <property type="protein sequence ID" value="KAF3851594.1"/>
    <property type="molecule type" value="Genomic_DNA"/>
</dbReference>
<dbReference type="AlphaFoldDB" id="A0A7J5YPU5"/>
<reference evidence="1 2" key="1">
    <citation type="submission" date="2020-03" db="EMBL/GenBank/DDBJ databases">
        <title>Dissostichus mawsoni Genome sequencing and assembly.</title>
        <authorList>
            <person name="Park H."/>
        </authorList>
    </citation>
    <scope>NUCLEOTIDE SEQUENCE [LARGE SCALE GENOMIC DNA]</scope>
    <source>
        <strain evidence="1">DM0001</strain>
        <tissue evidence="1">Muscle</tissue>
    </source>
</reference>
<dbReference type="Proteomes" id="UP000518266">
    <property type="component" value="Unassembled WGS sequence"/>
</dbReference>
<gene>
    <name evidence="1" type="ORF">F7725_013366</name>
</gene>
<dbReference type="PANTHER" id="PTHR22442">
    <property type="match status" value="1"/>
</dbReference>
<accession>A0A7J5YPU5</accession>
<comment type="caution">
    <text evidence="1">The sequence shown here is derived from an EMBL/GenBank/DDBJ whole genome shotgun (WGS) entry which is preliminary data.</text>
</comment>